<protein>
    <submittedName>
        <fullName evidence="2">Uncharacterized protein</fullName>
    </submittedName>
</protein>
<keyword evidence="1" id="KW-1185">Reference proteome</keyword>
<name>A0A915DJX4_9BILA</name>
<dbReference type="Proteomes" id="UP000887574">
    <property type="component" value="Unplaced"/>
</dbReference>
<accession>A0A915DJX4</accession>
<reference evidence="2" key="1">
    <citation type="submission" date="2022-11" db="UniProtKB">
        <authorList>
            <consortium name="WormBaseParasite"/>
        </authorList>
    </citation>
    <scope>IDENTIFICATION</scope>
</reference>
<evidence type="ECO:0000313" key="2">
    <source>
        <dbReference type="WBParaSite" id="jg20779"/>
    </source>
</evidence>
<sequence length="82" mass="9039">MCMESQSYLKVTNITLLIIAKISLIRTQVVAQTALKARGKNLSNVTRNIMVPLELSCLPMLNNSAGVRNMRVLILCTTYGAK</sequence>
<proteinExistence type="predicted"/>
<evidence type="ECO:0000313" key="1">
    <source>
        <dbReference type="Proteomes" id="UP000887574"/>
    </source>
</evidence>
<organism evidence="1 2">
    <name type="scientific">Ditylenchus dipsaci</name>
    <dbReference type="NCBI Taxonomy" id="166011"/>
    <lineage>
        <taxon>Eukaryota</taxon>
        <taxon>Metazoa</taxon>
        <taxon>Ecdysozoa</taxon>
        <taxon>Nematoda</taxon>
        <taxon>Chromadorea</taxon>
        <taxon>Rhabditida</taxon>
        <taxon>Tylenchina</taxon>
        <taxon>Tylenchomorpha</taxon>
        <taxon>Sphaerularioidea</taxon>
        <taxon>Anguinidae</taxon>
        <taxon>Anguininae</taxon>
        <taxon>Ditylenchus</taxon>
    </lineage>
</organism>
<dbReference type="AlphaFoldDB" id="A0A915DJX4"/>
<dbReference type="WBParaSite" id="jg20779">
    <property type="protein sequence ID" value="jg20779"/>
    <property type="gene ID" value="jg20779"/>
</dbReference>